<sequence>MIAQSTQHSTSRPPFPPIHHSQITQFPNPFTFVATSAFRQLLGSANRLVREVMGFARHSGVLEEGQQARRLSPGPPSLPPHRHRLSPSKVLFCKRYFRGQVLNHASEANAKGVEESKEKMSPRAGYAVLRKGRSVGTRKPRVGLNVITVFISLHRHHPHRAKPGPLATSDGGGAGDGGGREGEETKWEEIDGAYYLPIPSATSAFAPNPTPVSSCYTVSLY</sequence>
<dbReference type="EMBL" id="VSRR010009727">
    <property type="protein sequence ID" value="MPC50769.1"/>
    <property type="molecule type" value="Genomic_DNA"/>
</dbReference>
<gene>
    <name evidence="2" type="ORF">E2C01_044601</name>
</gene>
<keyword evidence="3" id="KW-1185">Reference proteome</keyword>
<evidence type="ECO:0000313" key="3">
    <source>
        <dbReference type="Proteomes" id="UP000324222"/>
    </source>
</evidence>
<evidence type="ECO:0000313" key="2">
    <source>
        <dbReference type="EMBL" id="MPC50769.1"/>
    </source>
</evidence>
<protein>
    <submittedName>
        <fullName evidence="2">Uncharacterized protein</fullName>
    </submittedName>
</protein>
<dbReference type="AlphaFoldDB" id="A0A5B7FZS9"/>
<reference evidence="2 3" key="1">
    <citation type="submission" date="2019-05" db="EMBL/GenBank/DDBJ databases">
        <title>Another draft genome of Portunus trituberculatus and its Hox gene families provides insights of decapod evolution.</title>
        <authorList>
            <person name="Jeong J.-H."/>
            <person name="Song I."/>
            <person name="Kim S."/>
            <person name="Choi T."/>
            <person name="Kim D."/>
            <person name="Ryu S."/>
            <person name="Kim W."/>
        </authorList>
    </citation>
    <scope>NUCLEOTIDE SEQUENCE [LARGE SCALE GENOMIC DNA]</scope>
    <source>
        <tissue evidence="2">Muscle</tissue>
    </source>
</reference>
<feature type="region of interest" description="Disordered" evidence="1">
    <location>
        <begin position="1"/>
        <end position="21"/>
    </location>
</feature>
<name>A0A5B7FZS9_PORTR</name>
<feature type="compositionally biased region" description="Polar residues" evidence="1">
    <location>
        <begin position="1"/>
        <end position="12"/>
    </location>
</feature>
<feature type="region of interest" description="Disordered" evidence="1">
    <location>
        <begin position="63"/>
        <end position="84"/>
    </location>
</feature>
<feature type="region of interest" description="Disordered" evidence="1">
    <location>
        <begin position="158"/>
        <end position="183"/>
    </location>
</feature>
<proteinExistence type="predicted"/>
<accession>A0A5B7FZS9</accession>
<organism evidence="2 3">
    <name type="scientific">Portunus trituberculatus</name>
    <name type="common">Swimming crab</name>
    <name type="synonym">Neptunus trituberculatus</name>
    <dbReference type="NCBI Taxonomy" id="210409"/>
    <lineage>
        <taxon>Eukaryota</taxon>
        <taxon>Metazoa</taxon>
        <taxon>Ecdysozoa</taxon>
        <taxon>Arthropoda</taxon>
        <taxon>Crustacea</taxon>
        <taxon>Multicrustacea</taxon>
        <taxon>Malacostraca</taxon>
        <taxon>Eumalacostraca</taxon>
        <taxon>Eucarida</taxon>
        <taxon>Decapoda</taxon>
        <taxon>Pleocyemata</taxon>
        <taxon>Brachyura</taxon>
        <taxon>Eubrachyura</taxon>
        <taxon>Portunoidea</taxon>
        <taxon>Portunidae</taxon>
        <taxon>Portuninae</taxon>
        <taxon>Portunus</taxon>
    </lineage>
</organism>
<comment type="caution">
    <text evidence="2">The sequence shown here is derived from an EMBL/GenBank/DDBJ whole genome shotgun (WGS) entry which is preliminary data.</text>
</comment>
<dbReference type="Proteomes" id="UP000324222">
    <property type="component" value="Unassembled WGS sequence"/>
</dbReference>
<evidence type="ECO:0000256" key="1">
    <source>
        <dbReference type="SAM" id="MobiDB-lite"/>
    </source>
</evidence>